<proteinExistence type="predicted"/>
<feature type="non-terminal residue" evidence="1">
    <location>
        <position position="1"/>
    </location>
</feature>
<comment type="caution">
    <text evidence="1">The sequence shown here is derived from an EMBL/GenBank/DDBJ whole genome shotgun (WGS) entry which is preliminary data.</text>
</comment>
<gene>
    <name evidence="1" type="ORF">BJ138DRAFT_982044</name>
</gene>
<dbReference type="EMBL" id="MU267755">
    <property type="protein sequence ID" value="KAH7909517.1"/>
    <property type="molecule type" value="Genomic_DNA"/>
</dbReference>
<accession>A0ACB8A8X0</accession>
<feature type="non-terminal residue" evidence="1">
    <location>
        <position position="92"/>
    </location>
</feature>
<sequence>FGGIHVIFAGDFYQYPPVAGTPLYTPISNSTKISNIEIRKRLGRLAWKTINVVVSLDEQQRMKHDSEYAEAVRRLRVRKCNLEDLDLFNSRI</sequence>
<protein>
    <submittedName>
        <fullName evidence="1">Uncharacterized protein</fullName>
    </submittedName>
</protein>
<name>A0ACB8A8X0_9AGAM</name>
<evidence type="ECO:0000313" key="2">
    <source>
        <dbReference type="Proteomes" id="UP000790377"/>
    </source>
</evidence>
<organism evidence="1 2">
    <name type="scientific">Hygrophoropsis aurantiaca</name>
    <dbReference type="NCBI Taxonomy" id="72124"/>
    <lineage>
        <taxon>Eukaryota</taxon>
        <taxon>Fungi</taxon>
        <taxon>Dikarya</taxon>
        <taxon>Basidiomycota</taxon>
        <taxon>Agaricomycotina</taxon>
        <taxon>Agaricomycetes</taxon>
        <taxon>Agaricomycetidae</taxon>
        <taxon>Boletales</taxon>
        <taxon>Coniophorineae</taxon>
        <taxon>Hygrophoropsidaceae</taxon>
        <taxon>Hygrophoropsis</taxon>
    </lineage>
</organism>
<keyword evidence="2" id="KW-1185">Reference proteome</keyword>
<reference evidence="1" key="1">
    <citation type="journal article" date="2021" name="New Phytol.">
        <title>Evolutionary innovations through gain and loss of genes in the ectomycorrhizal Boletales.</title>
        <authorList>
            <person name="Wu G."/>
            <person name="Miyauchi S."/>
            <person name="Morin E."/>
            <person name="Kuo A."/>
            <person name="Drula E."/>
            <person name="Varga T."/>
            <person name="Kohler A."/>
            <person name="Feng B."/>
            <person name="Cao Y."/>
            <person name="Lipzen A."/>
            <person name="Daum C."/>
            <person name="Hundley H."/>
            <person name="Pangilinan J."/>
            <person name="Johnson J."/>
            <person name="Barry K."/>
            <person name="LaButti K."/>
            <person name="Ng V."/>
            <person name="Ahrendt S."/>
            <person name="Min B."/>
            <person name="Choi I.G."/>
            <person name="Park H."/>
            <person name="Plett J.M."/>
            <person name="Magnuson J."/>
            <person name="Spatafora J.W."/>
            <person name="Nagy L.G."/>
            <person name="Henrissat B."/>
            <person name="Grigoriev I.V."/>
            <person name="Yang Z.L."/>
            <person name="Xu J."/>
            <person name="Martin F.M."/>
        </authorList>
    </citation>
    <scope>NUCLEOTIDE SEQUENCE</scope>
    <source>
        <strain evidence="1">ATCC 28755</strain>
    </source>
</reference>
<dbReference type="Proteomes" id="UP000790377">
    <property type="component" value="Unassembled WGS sequence"/>
</dbReference>
<evidence type="ECO:0000313" key="1">
    <source>
        <dbReference type="EMBL" id="KAH7909517.1"/>
    </source>
</evidence>